<keyword evidence="1" id="KW-0472">Membrane</keyword>
<dbReference type="PANTHER" id="PTHR37305:SF1">
    <property type="entry name" value="MEMBRANE PROTEIN"/>
    <property type="match status" value="1"/>
</dbReference>
<keyword evidence="1" id="KW-0812">Transmembrane</keyword>
<dbReference type="RefSeq" id="WP_069715805.1">
    <property type="nucleotide sequence ID" value="NZ_MJEH01000004.1"/>
</dbReference>
<evidence type="ECO:0000313" key="2">
    <source>
        <dbReference type="EMBL" id="OEH94242.1"/>
    </source>
</evidence>
<organism evidence="2 3">
    <name type="scientific">Bacillus solimangrovi</name>
    <dbReference type="NCBI Taxonomy" id="1305675"/>
    <lineage>
        <taxon>Bacteria</taxon>
        <taxon>Bacillati</taxon>
        <taxon>Bacillota</taxon>
        <taxon>Bacilli</taxon>
        <taxon>Bacillales</taxon>
        <taxon>Bacillaceae</taxon>
        <taxon>Bacillus</taxon>
    </lineage>
</organism>
<protein>
    <submittedName>
        <fullName evidence="2">Uncharacterized protein</fullName>
    </submittedName>
</protein>
<keyword evidence="3" id="KW-1185">Reference proteome</keyword>
<dbReference type="OrthoDB" id="2357145at2"/>
<feature type="transmembrane region" description="Helical" evidence="1">
    <location>
        <begin position="298"/>
        <end position="321"/>
    </location>
</feature>
<feature type="transmembrane region" description="Helical" evidence="1">
    <location>
        <begin position="210"/>
        <end position="232"/>
    </location>
</feature>
<dbReference type="EMBL" id="MJEH01000004">
    <property type="protein sequence ID" value="OEH94242.1"/>
    <property type="molecule type" value="Genomic_DNA"/>
</dbReference>
<feature type="transmembrane region" description="Helical" evidence="1">
    <location>
        <begin position="12"/>
        <end position="34"/>
    </location>
</feature>
<comment type="caution">
    <text evidence="2">The sequence shown here is derived from an EMBL/GenBank/DDBJ whole genome shotgun (WGS) entry which is preliminary data.</text>
</comment>
<name>A0A1E5LJG8_9BACI</name>
<dbReference type="PANTHER" id="PTHR37305">
    <property type="entry name" value="INTEGRAL MEMBRANE PROTEIN-RELATED"/>
    <property type="match status" value="1"/>
</dbReference>
<reference evidence="2 3" key="1">
    <citation type="submission" date="2016-08" db="EMBL/GenBank/DDBJ databases">
        <title>Genome of Bacillus solimangrovi GH2-4.</title>
        <authorList>
            <person name="Lim S."/>
            <person name="Kim B.-C."/>
        </authorList>
    </citation>
    <scope>NUCLEOTIDE SEQUENCE [LARGE SCALE GENOMIC DNA]</scope>
    <source>
        <strain evidence="2 3">GH2-4</strain>
    </source>
</reference>
<gene>
    <name evidence="2" type="ORF">BFG57_09340</name>
</gene>
<dbReference type="STRING" id="1305675.BFG57_09340"/>
<keyword evidence="1" id="KW-1133">Transmembrane helix</keyword>
<sequence>MKQIIKFELNKIFSQKGIYIAMLLLFSLFVLMLVNESRNISPRLETKAYEIKEELRILAQDWEGKLNEEKFNEASQTSDALFDYSSSTSDLTHKETAELFITESYIRNYNTKYKTIPERINELDVVLNKSNKNEVAYKNALQEKNMLNDLKLDTFQYNTGPKTTIDFVDSYSYFFTGIILLIGLSPLFVKEATTGMDQLIYSSTHGRKKGVIAKLLASFIFLSFVILTWVTFDLLLVSYMYGNSGWSSPVQLLQYSLVYSPYSLTALQYFLIQIGTHFLAGIAFISLILLVSSLSKNLLVPFVTCGAIFIAPIINIGSPFWEYVRKYSFSNFMKGPGLHEFNAVNVFGFSVLDPIFNVSLLILFSVALIIFLYKTIQRKQIS</sequence>
<feature type="transmembrane region" description="Helical" evidence="1">
    <location>
        <begin position="171"/>
        <end position="189"/>
    </location>
</feature>
<proteinExistence type="predicted"/>
<feature type="transmembrane region" description="Helical" evidence="1">
    <location>
        <begin position="355"/>
        <end position="373"/>
    </location>
</feature>
<evidence type="ECO:0000313" key="3">
    <source>
        <dbReference type="Proteomes" id="UP000095209"/>
    </source>
</evidence>
<accession>A0A1E5LJG8</accession>
<evidence type="ECO:0000256" key="1">
    <source>
        <dbReference type="SAM" id="Phobius"/>
    </source>
</evidence>
<dbReference type="AlphaFoldDB" id="A0A1E5LJG8"/>
<feature type="transmembrane region" description="Helical" evidence="1">
    <location>
        <begin position="266"/>
        <end position="291"/>
    </location>
</feature>
<dbReference type="Proteomes" id="UP000095209">
    <property type="component" value="Unassembled WGS sequence"/>
</dbReference>